<reference evidence="2" key="1">
    <citation type="submission" date="2016-10" db="EMBL/GenBank/DDBJ databases">
        <authorList>
            <person name="Varghese N."/>
            <person name="Submissions S."/>
        </authorList>
    </citation>
    <scope>NUCLEOTIDE SEQUENCE [LARGE SCALE GENOMIC DNA]</scope>
    <source>
        <strain evidence="2">CGMCC 4.3516</strain>
    </source>
</reference>
<evidence type="ECO:0000313" key="2">
    <source>
        <dbReference type="Proteomes" id="UP000198949"/>
    </source>
</evidence>
<name>A0A1G7AH59_9ACTN</name>
<protein>
    <submittedName>
        <fullName evidence="1">Uncharacterized protein</fullName>
    </submittedName>
</protein>
<proteinExistence type="predicted"/>
<evidence type="ECO:0000313" key="1">
    <source>
        <dbReference type="EMBL" id="SDE14268.1"/>
    </source>
</evidence>
<keyword evidence="2" id="KW-1185">Reference proteome</keyword>
<sequence length="126" mass="13312">MGPRVAVGPPGVVAWVMGNDIRRITLRSEKGPGQRHWLWAYVDAAGALHVDGHDIDPALEAVIGADEAETFHTVAPEHLDALIAVLGGEPGADVLDVLGERCTGKGSYELLAVLRSGVFPVAIVMR</sequence>
<accession>A0A1G7AH59</accession>
<gene>
    <name evidence="1" type="ORF">SAMN05216270_113150</name>
</gene>
<dbReference type="STRING" id="58114.SAMN05216270_113150"/>
<organism evidence="1 2">
    <name type="scientific">Glycomyces harbinensis</name>
    <dbReference type="NCBI Taxonomy" id="58114"/>
    <lineage>
        <taxon>Bacteria</taxon>
        <taxon>Bacillati</taxon>
        <taxon>Actinomycetota</taxon>
        <taxon>Actinomycetes</taxon>
        <taxon>Glycomycetales</taxon>
        <taxon>Glycomycetaceae</taxon>
        <taxon>Glycomyces</taxon>
    </lineage>
</organism>
<dbReference type="Proteomes" id="UP000198949">
    <property type="component" value="Unassembled WGS sequence"/>
</dbReference>
<dbReference type="AlphaFoldDB" id="A0A1G7AH59"/>
<dbReference type="EMBL" id="FNAD01000013">
    <property type="protein sequence ID" value="SDE14268.1"/>
    <property type="molecule type" value="Genomic_DNA"/>
</dbReference>